<feature type="transmembrane region" description="Helical" evidence="8">
    <location>
        <begin position="12"/>
        <end position="31"/>
    </location>
</feature>
<feature type="transmembrane region" description="Helical" evidence="8">
    <location>
        <begin position="252"/>
        <end position="273"/>
    </location>
</feature>
<feature type="transmembrane region" description="Helical" evidence="8">
    <location>
        <begin position="87"/>
        <end position="107"/>
    </location>
</feature>
<name>A0A9N9GVJ9_9GLOM</name>
<feature type="transmembrane region" description="Helical" evidence="8">
    <location>
        <begin position="349"/>
        <end position="374"/>
    </location>
</feature>
<feature type="transmembrane region" description="Helical" evidence="8">
    <location>
        <begin position="395"/>
        <end position="417"/>
    </location>
</feature>
<dbReference type="GO" id="GO:0015204">
    <property type="term" value="F:urea transmembrane transporter activity"/>
    <property type="evidence" value="ECO:0007669"/>
    <property type="project" value="InterPro"/>
</dbReference>
<keyword evidence="10" id="KW-1185">Reference proteome</keyword>
<dbReference type="PANTHER" id="PTHR46154">
    <property type="match status" value="1"/>
</dbReference>
<dbReference type="Proteomes" id="UP000789508">
    <property type="component" value="Unassembled WGS sequence"/>
</dbReference>
<evidence type="ECO:0000313" key="10">
    <source>
        <dbReference type="Proteomes" id="UP000789508"/>
    </source>
</evidence>
<evidence type="ECO:0000256" key="1">
    <source>
        <dbReference type="ARBA" id="ARBA00004141"/>
    </source>
</evidence>
<dbReference type="PROSITE" id="PS50283">
    <property type="entry name" value="NA_SOLUT_SYMP_3"/>
    <property type="match status" value="1"/>
</dbReference>
<feature type="transmembrane region" description="Helical" evidence="8">
    <location>
        <begin position="285"/>
        <end position="313"/>
    </location>
</feature>
<dbReference type="InterPro" id="IPR038377">
    <property type="entry name" value="Na/Glc_symporter_sf"/>
</dbReference>
<dbReference type="PANTHER" id="PTHR46154:SF4">
    <property type="entry name" value="UREA ACTIVE TRANSPORTER"/>
    <property type="match status" value="1"/>
</dbReference>
<feature type="transmembrane region" description="Helical" evidence="8">
    <location>
        <begin position="554"/>
        <end position="573"/>
    </location>
</feature>
<evidence type="ECO:0000256" key="5">
    <source>
        <dbReference type="ARBA" id="ARBA00022989"/>
    </source>
</evidence>
<feature type="non-terminal residue" evidence="9">
    <location>
        <position position="1"/>
    </location>
</feature>
<feature type="transmembrane region" description="Helical" evidence="8">
    <location>
        <begin position="52"/>
        <end position="72"/>
    </location>
</feature>
<protein>
    <submittedName>
        <fullName evidence="9">8933_t:CDS:1</fullName>
    </submittedName>
</protein>
<dbReference type="FunFam" id="1.20.1730.10:FF:000006">
    <property type="entry name" value="Urea active transporter"/>
    <property type="match status" value="1"/>
</dbReference>
<dbReference type="EMBL" id="CAJVPS010006898">
    <property type="protein sequence ID" value="CAG8629731.1"/>
    <property type="molecule type" value="Genomic_DNA"/>
</dbReference>
<comment type="subcellular location">
    <subcellularLocation>
        <location evidence="1">Membrane</location>
        <topology evidence="1">Multi-pass membrane protein</topology>
    </subcellularLocation>
</comment>
<feature type="transmembrane region" description="Helical" evidence="8">
    <location>
        <begin position="585"/>
        <end position="607"/>
    </location>
</feature>
<dbReference type="AlphaFoldDB" id="A0A9N9GVJ9"/>
<keyword evidence="6 8" id="KW-0472">Membrane</keyword>
<reference evidence="9" key="1">
    <citation type="submission" date="2021-06" db="EMBL/GenBank/DDBJ databases">
        <authorList>
            <person name="Kallberg Y."/>
            <person name="Tangrot J."/>
            <person name="Rosling A."/>
        </authorList>
    </citation>
    <scope>NUCLEOTIDE SEQUENCE</scope>
    <source>
        <strain evidence="9">FL130A</strain>
    </source>
</reference>
<proteinExistence type="inferred from homology"/>
<dbReference type="Pfam" id="PF00474">
    <property type="entry name" value="SSF"/>
    <property type="match status" value="1"/>
</dbReference>
<evidence type="ECO:0000256" key="4">
    <source>
        <dbReference type="ARBA" id="ARBA00022692"/>
    </source>
</evidence>
<comment type="similarity">
    <text evidence="2 7">Belongs to the sodium:solute symporter (SSF) (TC 2.A.21) family.</text>
</comment>
<keyword evidence="3" id="KW-0813">Transport</keyword>
<evidence type="ECO:0000256" key="7">
    <source>
        <dbReference type="RuleBase" id="RU362091"/>
    </source>
</evidence>
<keyword evidence="5 8" id="KW-1133">Transmembrane helix</keyword>
<dbReference type="OrthoDB" id="6132759at2759"/>
<sequence length="608" mass="65499">MVHALDQGVGYGIVLGFGAFFAIVMTLLTLAQKRYLSEYQSSEMFMTAHRSVKTGLVASAVVSSWTWAATLLQSSTVAFKYGVSGPFWYASGATVQVLLFAILAIELKRRAPNAHTFLEIVNARYGKPAHIVFLFFGLATNMVVTAMLLLGGSAVVNAITGMNVIAACFLLPLGVIIYTLFGGLKATFLTDYVHTTVIFVIILSFVFTVYATNETIGSPSKMYDLLIAASQKRPVQDNEDGSYVTMRSLQGLIFGIINIVGNFGTVFVDNAYWQRAIAARPSSTVKAYLIGGLAWFAIPFTLATTMGLAGVALESSPSSGWQTLSDEDVSAGLVVPNAATALLGKSGAFAVLVLVFMAVTSALSAELIAVSSIFTYDIFRAYIHPGASGRQVIHFSHLAVTSFGLFMGVLAVILRAIGVDLGYMYLLMGIISSPAVIPVAFTLTWKKQTSRAAIAAPLFGVVAGISCWLGTAQSLYGEVTLSSTGMNYPMLAGNLVSLISSGLVTTLWSLIAPDDFDFNITRTKLEQLTDDEVNNVQIDPKETDPILLKKASRFAIWSSVLLTVVLIIIWPIPMYLTSYVFSKPFFTFWIALSIIWAICSTFAVAVYP</sequence>
<dbReference type="NCBIfam" id="TIGR00813">
    <property type="entry name" value="sss"/>
    <property type="match status" value="1"/>
</dbReference>
<dbReference type="Gene3D" id="1.20.1730.10">
    <property type="entry name" value="Sodium/glucose cotransporter"/>
    <property type="match status" value="1"/>
</dbReference>
<evidence type="ECO:0000256" key="8">
    <source>
        <dbReference type="SAM" id="Phobius"/>
    </source>
</evidence>
<evidence type="ECO:0000256" key="6">
    <source>
        <dbReference type="ARBA" id="ARBA00023136"/>
    </source>
</evidence>
<organism evidence="9 10">
    <name type="scientific">Ambispora leptoticha</name>
    <dbReference type="NCBI Taxonomy" id="144679"/>
    <lineage>
        <taxon>Eukaryota</taxon>
        <taxon>Fungi</taxon>
        <taxon>Fungi incertae sedis</taxon>
        <taxon>Mucoromycota</taxon>
        <taxon>Glomeromycotina</taxon>
        <taxon>Glomeromycetes</taxon>
        <taxon>Archaeosporales</taxon>
        <taxon>Ambisporaceae</taxon>
        <taxon>Ambispora</taxon>
    </lineage>
</organism>
<feature type="transmembrane region" description="Helical" evidence="8">
    <location>
        <begin position="452"/>
        <end position="471"/>
    </location>
</feature>
<evidence type="ECO:0000256" key="3">
    <source>
        <dbReference type="ARBA" id="ARBA00022448"/>
    </source>
</evidence>
<feature type="transmembrane region" description="Helical" evidence="8">
    <location>
        <begin position="423"/>
        <end position="445"/>
    </location>
</feature>
<accession>A0A9N9GVJ9</accession>
<dbReference type="CDD" id="cd11476">
    <property type="entry name" value="SLC5sbd_DUR3"/>
    <property type="match status" value="1"/>
</dbReference>
<dbReference type="GO" id="GO:0015606">
    <property type="term" value="F:spermidine transmembrane transporter activity"/>
    <property type="evidence" value="ECO:0007669"/>
    <property type="project" value="UniProtKB-ARBA"/>
</dbReference>
<evidence type="ECO:0000313" key="9">
    <source>
        <dbReference type="EMBL" id="CAG8629731.1"/>
    </source>
</evidence>
<gene>
    <name evidence="9" type="ORF">ALEPTO_LOCUS9306</name>
</gene>
<feature type="transmembrane region" description="Helical" evidence="8">
    <location>
        <begin position="192"/>
        <end position="212"/>
    </location>
</feature>
<dbReference type="GO" id="GO:0005886">
    <property type="term" value="C:plasma membrane"/>
    <property type="evidence" value="ECO:0007669"/>
    <property type="project" value="TreeGrafter"/>
</dbReference>
<keyword evidence="4 8" id="KW-0812">Transmembrane</keyword>
<evidence type="ECO:0000256" key="2">
    <source>
        <dbReference type="ARBA" id="ARBA00006434"/>
    </source>
</evidence>
<dbReference type="InterPro" id="IPR001734">
    <property type="entry name" value="Na/solute_symporter"/>
</dbReference>
<comment type="caution">
    <text evidence="9">The sequence shown here is derived from an EMBL/GenBank/DDBJ whole genome shotgun (WGS) entry which is preliminary data.</text>
</comment>
<dbReference type="InterPro" id="IPR031155">
    <property type="entry name" value="DUR"/>
</dbReference>
<feature type="transmembrane region" description="Helical" evidence="8">
    <location>
        <begin position="491"/>
        <end position="512"/>
    </location>
</feature>
<feature type="transmembrane region" description="Helical" evidence="8">
    <location>
        <begin position="128"/>
        <end position="150"/>
    </location>
</feature>
<feature type="transmembrane region" description="Helical" evidence="8">
    <location>
        <begin position="156"/>
        <end position="180"/>
    </location>
</feature>